<dbReference type="GO" id="GO:0005634">
    <property type="term" value="C:nucleus"/>
    <property type="evidence" value="ECO:0007669"/>
    <property type="project" value="UniProtKB-SubCell"/>
</dbReference>
<dbReference type="InterPro" id="IPR058585">
    <property type="entry name" value="Fn3_VIN3"/>
</dbReference>
<protein>
    <submittedName>
        <fullName evidence="8">VIN3-like protein 1</fullName>
    </submittedName>
</protein>
<dbReference type="Pfam" id="PF23376">
    <property type="entry name" value="Fn3_VIN3"/>
    <property type="match status" value="1"/>
</dbReference>
<dbReference type="AlphaFoldDB" id="A0AAE2BTS5"/>
<evidence type="ECO:0000313" key="8">
    <source>
        <dbReference type="EMBL" id="KAK4397457.1"/>
    </source>
</evidence>
<feature type="region of interest" description="Disordered" evidence="6">
    <location>
        <begin position="1"/>
        <end position="47"/>
    </location>
</feature>
<feature type="compositionally biased region" description="Basic and acidic residues" evidence="6">
    <location>
        <begin position="346"/>
        <end position="358"/>
    </location>
</feature>
<dbReference type="CDD" id="cd00063">
    <property type="entry name" value="FN3"/>
    <property type="match status" value="1"/>
</dbReference>
<dbReference type="Gene3D" id="2.60.40.10">
    <property type="entry name" value="Immunoglobulins"/>
    <property type="match status" value="1"/>
</dbReference>
<comment type="caution">
    <text evidence="8">The sequence shown here is derived from an EMBL/GenBank/DDBJ whole genome shotgun (WGS) entry which is preliminary data.</text>
</comment>
<evidence type="ECO:0000256" key="3">
    <source>
        <dbReference type="ARBA" id="ARBA00022771"/>
    </source>
</evidence>
<reference evidence="8" key="2">
    <citation type="journal article" date="2024" name="Plant">
        <title>Genomic evolution and insights into agronomic trait innovations of Sesamum species.</title>
        <authorList>
            <person name="Miao H."/>
            <person name="Wang L."/>
            <person name="Qu L."/>
            <person name="Liu H."/>
            <person name="Sun Y."/>
            <person name="Le M."/>
            <person name="Wang Q."/>
            <person name="Wei S."/>
            <person name="Zheng Y."/>
            <person name="Lin W."/>
            <person name="Duan Y."/>
            <person name="Cao H."/>
            <person name="Xiong S."/>
            <person name="Wang X."/>
            <person name="Wei L."/>
            <person name="Li C."/>
            <person name="Ma Q."/>
            <person name="Ju M."/>
            <person name="Zhao R."/>
            <person name="Li G."/>
            <person name="Mu C."/>
            <person name="Tian Q."/>
            <person name="Mei H."/>
            <person name="Zhang T."/>
            <person name="Gao T."/>
            <person name="Zhang H."/>
        </authorList>
    </citation>
    <scope>NUCLEOTIDE SEQUENCE</scope>
    <source>
        <strain evidence="8">K16</strain>
    </source>
</reference>
<dbReference type="InterPro" id="IPR013783">
    <property type="entry name" value="Ig-like_fold"/>
</dbReference>
<feature type="compositionally biased region" description="Basic and acidic residues" evidence="6">
    <location>
        <begin position="14"/>
        <end position="30"/>
    </location>
</feature>
<evidence type="ECO:0000256" key="6">
    <source>
        <dbReference type="SAM" id="MobiDB-lite"/>
    </source>
</evidence>
<evidence type="ECO:0000259" key="7">
    <source>
        <dbReference type="PROSITE" id="PS50853"/>
    </source>
</evidence>
<dbReference type="PANTHER" id="PTHR46286">
    <property type="entry name" value="VIN3-LIKE PROTEIN 2-RELATED"/>
    <property type="match status" value="1"/>
</dbReference>
<dbReference type="SUPFAM" id="SSF49265">
    <property type="entry name" value="Fibronectin type III"/>
    <property type="match status" value="1"/>
</dbReference>
<evidence type="ECO:0000256" key="4">
    <source>
        <dbReference type="ARBA" id="ARBA00022833"/>
    </source>
</evidence>
<sequence>MAEQLPKAIKKGSKPHEIKKASSSPKDQHTHSKKQPRKGENPIRIPPSPEPCVDLRCSNSWICKNSACRAALSADDTFCKRCSCCICHLFDDNKDPSLWLECTSESGQGDACGLSCHIECALQRGKVGVVDLGLLMQLDGSYCCASCGKVSGILGCWKKQLVIAKDARRVDVLCYRIFLSYRLLDGTSRFNELHEFVREAKAKLETEVGPVDGVSAKMARGIVSRLSVAVDVQSLCSLALEKADELMAVKSTAGINLIESSLPAACKFVFEEVTSSSIIVLLIELSTSSHDDIKGYRLWYRKTKEDIYPKEPASDFPRDKRRICISNLQPCTEYSIRIVSYTDTGSPEKENSHNEGSSRSKQHRSATDIELDSGFKVRDLGKILQLALAQEQGCLESFCGAGIPKCFHDVPDVVKVEAQEQRLPSVSRQLDLNVASVPDLNEEFTPPVESSRDEGNGCTFGPAVEADDDAFSHEVLRKPGEAPAVDSKADACRQEEKCPIGEMQDSDSTFAMESPFQVHTRRCVLDAG</sequence>
<proteinExistence type="predicted"/>
<keyword evidence="9" id="KW-1185">Reference proteome</keyword>
<dbReference type="Proteomes" id="UP001289374">
    <property type="component" value="Unassembled WGS sequence"/>
</dbReference>
<evidence type="ECO:0000256" key="1">
    <source>
        <dbReference type="ARBA" id="ARBA00004123"/>
    </source>
</evidence>
<dbReference type="Pfam" id="PF07227">
    <property type="entry name" value="PHD_Oberon"/>
    <property type="match status" value="1"/>
</dbReference>
<feature type="region of interest" description="Disordered" evidence="6">
    <location>
        <begin position="343"/>
        <end position="366"/>
    </location>
</feature>
<evidence type="ECO:0000256" key="2">
    <source>
        <dbReference type="ARBA" id="ARBA00022723"/>
    </source>
</evidence>
<dbReference type="GO" id="GO:0008270">
    <property type="term" value="F:zinc ion binding"/>
    <property type="evidence" value="ECO:0007669"/>
    <property type="project" value="UniProtKB-KW"/>
</dbReference>
<gene>
    <name evidence="8" type="ORF">Sango_1582300</name>
</gene>
<reference evidence="8" key="1">
    <citation type="submission" date="2020-06" db="EMBL/GenBank/DDBJ databases">
        <authorList>
            <person name="Li T."/>
            <person name="Hu X."/>
            <person name="Zhang T."/>
            <person name="Song X."/>
            <person name="Zhang H."/>
            <person name="Dai N."/>
            <person name="Sheng W."/>
            <person name="Hou X."/>
            <person name="Wei L."/>
        </authorList>
    </citation>
    <scope>NUCLEOTIDE SEQUENCE</scope>
    <source>
        <strain evidence="8">K16</strain>
        <tissue evidence="8">Leaf</tissue>
    </source>
</reference>
<evidence type="ECO:0000256" key="5">
    <source>
        <dbReference type="ARBA" id="ARBA00023242"/>
    </source>
</evidence>
<dbReference type="InterPro" id="IPR036116">
    <property type="entry name" value="FN3_sf"/>
</dbReference>
<accession>A0AAE2BTS5</accession>
<dbReference type="PROSITE" id="PS50853">
    <property type="entry name" value="FN3"/>
    <property type="match status" value="1"/>
</dbReference>
<keyword evidence="2" id="KW-0479">Metal-binding</keyword>
<organism evidence="8 9">
    <name type="scientific">Sesamum angolense</name>
    <dbReference type="NCBI Taxonomy" id="2727404"/>
    <lineage>
        <taxon>Eukaryota</taxon>
        <taxon>Viridiplantae</taxon>
        <taxon>Streptophyta</taxon>
        <taxon>Embryophyta</taxon>
        <taxon>Tracheophyta</taxon>
        <taxon>Spermatophyta</taxon>
        <taxon>Magnoliopsida</taxon>
        <taxon>eudicotyledons</taxon>
        <taxon>Gunneridae</taxon>
        <taxon>Pentapetalae</taxon>
        <taxon>asterids</taxon>
        <taxon>lamiids</taxon>
        <taxon>Lamiales</taxon>
        <taxon>Pedaliaceae</taxon>
        <taxon>Sesamum</taxon>
    </lineage>
</organism>
<dbReference type="GO" id="GO:0010048">
    <property type="term" value="P:vernalization response"/>
    <property type="evidence" value="ECO:0007669"/>
    <property type="project" value="InterPro"/>
</dbReference>
<comment type="subcellular location">
    <subcellularLocation>
        <location evidence="1">Nucleus</location>
    </subcellularLocation>
</comment>
<keyword evidence="4" id="KW-0862">Zinc</keyword>
<feature type="domain" description="Fibronectin type-III" evidence="7">
    <location>
        <begin position="262"/>
        <end position="360"/>
    </location>
</feature>
<dbReference type="InterPro" id="IPR044514">
    <property type="entry name" value="VIN3-like"/>
</dbReference>
<dbReference type="InterPro" id="IPR032881">
    <property type="entry name" value="Oberon-like_PHD"/>
</dbReference>
<dbReference type="InterPro" id="IPR003961">
    <property type="entry name" value="FN3_dom"/>
</dbReference>
<name>A0AAE2BTS5_9LAMI</name>
<keyword evidence="5" id="KW-0539">Nucleus</keyword>
<keyword evidence="3" id="KW-0863">Zinc-finger</keyword>
<dbReference type="GO" id="GO:0040029">
    <property type="term" value="P:epigenetic regulation of gene expression"/>
    <property type="evidence" value="ECO:0007669"/>
    <property type="project" value="InterPro"/>
</dbReference>
<dbReference type="EMBL" id="JACGWL010000008">
    <property type="protein sequence ID" value="KAK4397457.1"/>
    <property type="molecule type" value="Genomic_DNA"/>
</dbReference>
<evidence type="ECO:0000313" key="9">
    <source>
        <dbReference type="Proteomes" id="UP001289374"/>
    </source>
</evidence>
<dbReference type="PANTHER" id="PTHR46286:SF1">
    <property type="entry name" value="VIN3-LIKE PROTEIN 1"/>
    <property type="match status" value="1"/>
</dbReference>